<dbReference type="PANTHER" id="PTHR43267:SF1">
    <property type="entry name" value="TRNA THREONYLCARBAMOYLADENOSINE DEHYDRATASE"/>
    <property type="match status" value="1"/>
</dbReference>
<feature type="domain" description="Prokaryotic E2 family B" evidence="2">
    <location>
        <begin position="47"/>
        <end position="129"/>
    </location>
</feature>
<dbReference type="GO" id="GO:0061504">
    <property type="term" value="P:cyclic threonylcarbamoyladenosine biosynthetic process"/>
    <property type="evidence" value="ECO:0007669"/>
    <property type="project" value="TreeGrafter"/>
</dbReference>
<dbReference type="Pfam" id="PF00899">
    <property type="entry name" value="ThiF"/>
    <property type="match status" value="1"/>
</dbReference>
<keyword evidence="4" id="KW-1185">Reference proteome</keyword>
<protein>
    <submittedName>
        <fullName evidence="3">Uncharacterized protein</fullName>
    </submittedName>
</protein>
<evidence type="ECO:0000259" key="2">
    <source>
        <dbReference type="Pfam" id="PF14461"/>
    </source>
</evidence>
<dbReference type="InterPro" id="IPR045886">
    <property type="entry name" value="ThiF/MoeB/HesA"/>
</dbReference>
<evidence type="ECO:0000259" key="1">
    <source>
        <dbReference type="Pfam" id="PF00899"/>
    </source>
</evidence>
<dbReference type="GO" id="GO:0061503">
    <property type="term" value="F:tRNA threonylcarbamoyladenosine dehydratase"/>
    <property type="evidence" value="ECO:0007669"/>
    <property type="project" value="TreeGrafter"/>
</dbReference>
<dbReference type="PANTHER" id="PTHR43267">
    <property type="entry name" value="TRNA THREONYLCARBAMOYLADENOSINE DEHYDRATASE"/>
    <property type="match status" value="1"/>
</dbReference>
<gene>
    <name evidence="3" type="ORF">DN820_09420</name>
</gene>
<sequence length="533" mass="58189">MSVIPELLASLKPLGFERCVEQLSASTLLVEGELTTRFGGVWCLVSIDRSFQTFPVVQLSPVPERLRPIAPHVGANGLLCYIAEATAVVDIFDPIGQTLAAFEQAARVLDQIMAGERVGDLAEEFFAFWPGEPLYVDVSSRQTGEGTLLKIGEAYAISDDPKRTLAKLKHLPGKHRDMDVVVDWVTTKAVPRPTPDFWPPRVVRQLLDWQGQLDDACRRKIEARIVKAYRKGADFAIVVIDSPSMPYGFAVFDLQKNRRESSLDQRLPIYDLNIGRLYMVRIDDAYVIQRNIPGQTTLAGKHIAMVGCGTIGGYLAEMLVKAGAGSRGGELMLVDNQVLEPGNLGRHRLGIDKSFLPKATSMADEIKRVMPASNVRAINHDVREVSLEGFDLLIDATGEQSLSQWLAAHHSQTSPLLHVWIEGAGIAVRSYIANHASEGCYRCLCDYENWGDFHAIEGGVVPLFAGQGCEGPYVPFSASVSIQAAALGFDAAMAWVGGTPWPGLSTRVLSRVHEPVTADCTILKRPVCPACGS</sequence>
<proteinExistence type="predicted"/>
<dbReference type="EMBL" id="QLAG01000010">
    <property type="protein sequence ID" value="TLX63606.1"/>
    <property type="molecule type" value="Genomic_DNA"/>
</dbReference>
<reference evidence="3 4" key="1">
    <citation type="journal article" date="2017" name="Eur. J. Clin. Microbiol. Infect. Dis.">
        <title>Uncommonly isolated clinical Pseudomonas: identification and phylogenetic assignation.</title>
        <authorList>
            <person name="Mulet M."/>
            <person name="Gomila M."/>
            <person name="Ramirez A."/>
            <person name="Cardew S."/>
            <person name="Moore E.R."/>
            <person name="Lalucat J."/>
            <person name="Garcia-Valdes E."/>
        </authorList>
    </citation>
    <scope>NUCLEOTIDE SEQUENCE [LARGE SCALE GENOMIC DNA]</scope>
    <source>
        <strain evidence="3 4">SD129</strain>
    </source>
</reference>
<dbReference type="InterPro" id="IPR000594">
    <property type="entry name" value="ThiF_NAD_FAD-bd"/>
</dbReference>
<feature type="domain" description="THIF-type NAD/FAD binding fold" evidence="1">
    <location>
        <begin position="293"/>
        <end position="447"/>
    </location>
</feature>
<evidence type="ECO:0000313" key="4">
    <source>
        <dbReference type="Proteomes" id="UP000306753"/>
    </source>
</evidence>
<organism evidence="3 4">
    <name type="scientific">Stutzerimonas nosocomialis</name>
    <dbReference type="NCBI Taxonomy" id="1056496"/>
    <lineage>
        <taxon>Bacteria</taxon>
        <taxon>Pseudomonadati</taxon>
        <taxon>Pseudomonadota</taxon>
        <taxon>Gammaproteobacteria</taxon>
        <taxon>Pseudomonadales</taxon>
        <taxon>Pseudomonadaceae</taxon>
        <taxon>Stutzerimonas</taxon>
    </lineage>
</organism>
<dbReference type="Gene3D" id="3.40.50.720">
    <property type="entry name" value="NAD(P)-binding Rossmann-like Domain"/>
    <property type="match status" value="1"/>
</dbReference>
<dbReference type="Pfam" id="PF14461">
    <property type="entry name" value="Prok-E2_B"/>
    <property type="match status" value="1"/>
</dbReference>
<dbReference type="Proteomes" id="UP000306753">
    <property type="component" value="Unassembled WGS sequence"/>
</dbReference>
<dbReference type="InterPro" id="IPR035985">
    <property type="entry name" value="Ubiquitin-activating_enz"/>
</dbReference>
<dbReference type="InterPro" id="IPR032701">
    <property type="entry name" value="Prok-E2_B_dom"/>
</dbReference>
<dbReference type="SUPFAM" id="SSF69572">
    <property type="entry name" value="Activating enzymes of the ubiquitin-like proteins"/>
    <property type="match status" value="1"/>
</dbReference>
<accession>A0A5R9QEN9</accession>
<dbReference type="RefSeq" id="WP_138411552.1">
    <property type="nucleotide sequence ID" value="NZ_QLAG01000010.1"/>
</dbReference>
<dbReference type="GO" id="GO:0008641">
    <property type="term" value="F:ubiquitin-like modifier activating enzyme activity"/>
    <property type="evidence" value="ECO:0007669"/>
    <property type="project" value="InterPro"/>
</dbReference>
<name>A0A5R9QEN9_9GAMM</name>
<comment type="caution">
    <text evidence="3">The sequence shown here is derived from an EMBL/GenBank/DDBJ whole genome shotgun (WGS) entry which is preliminary data.</text>
</comment>
<dbReference type="AlphaFoldDB" id="A0A5R9QEN9"/>
<evidence type="ECO:0000313" key="3">
    <source>
        <dbReference type="EMBL" id="TLX63606.1"/>
    </source>
</evidence>